<dbReference type="NCBIfam" id="TIGR00675">
    <property type="entry name" value="dcm"/>
    <property type="match status" value="1"/>
</dbReference>
<evidence type="ECO:0000313" key="9">
    <source>
        <dbReference type="EMBL" id="BFD45420.1"/>
    </source>
</evidence>
<proteinExistence type="inferred from homology"/>
<dbReference type="EC" id="2.1.1.37" evidence="8"/>
<protein>
    <recommendedName>
        <fullName evidence="8">Cytosine-specific methyltransferase</fullName>
        <ecNumber evidence="8">2.1.1.37</ecNumber>
    </recommendedName>
</protein>
<dbReference type="PRINTS" id="PR00105">
    <property type="entry name" value="C5METTRFRASE"/>
</dbReference>
<comment type="similarity">
    <text evidence="6 7">Belongs to the class I-like SAM-binding methyltransferase superfamily. C5-methyltransferase family.</text>
</comment>
<dbReference type="InterPro" id="IPR001525">
    <property type="entry name" value="C5_MeTfrase"/>
</dbReference>
<evidence type="ECO:0000256" key="8">
    <source>
        <dbReference type="RuleBase" id="RU000417"/>
    </source>
</evidence>
<sequence length="312" mass="35462">MYKFIDLFCGIGGFRIALEGKGMECVFSSDIDKDVQETYVKNFGERPYGDLNEISEKKIPKHDILCAGFPCQPFSISGKQLGLKGSNGRLFYEIIRIAQYHKPYVLLLENVKNIINIDNGSVIKTIDIKLDEIGYKVYRHILNSSFFGIPQSRERVYFVCLRKDYDNDLKCKYLPPKETFAKVYLDDILEEKVDDSLYIKRDDIVIDGNKEIERNLRPLRIGYVNKGGQGERIYSPLGHAITLSAFGGGVGARTGLYLINNRIRRLSVNECKNLMGFPKNHHVIEGIKGYQQLGNAVIPKMISNIYDSIGIL</sequence>
<evidence type="ECO:0000256" key="7">
    <source>
        <dbReference type="RuleBase" id="RU000416"/>
    </source>
</evidence>
<dbReference type="AlphaFoldDB" id="A0AAT9G6J2"/>
<dbReference type="CDD" id="cd00315">
    <property type="entry name" value="Cyt_C5_DNA_methylase"/>
    <property type="match status" value="1"/>
</dbReference>
<dbReference type="Gene3D" id="3.40.50.150">
    <property type="entry name" value="Vaccinia Virus protein VP39"/>
    <property type="match status" value="1"/>
</dbReference>
<dbReference type="GO" id="GO:0032259">
    <property type="term" value="P:methylation"/>
    <property type="evidence" value="ECO:0007669"/>
    <property type="project" value="UniProtKB-KW"/>
</dbReference>
<dbReference type="EMBL" id="AP029170">
    <property type="protein sequence ID" value="BFD45420.1"/>
    <property type="molecule type" value="Genomic_DNA"/>
</dbReference>
<keyword evidence="3 6" id="KW-0949">S-adenosyl-L-methionine</keyword>
<keyword evidence="4" id="KW-0680">Restriction system</keyword>
<dbReference type="SUPFAM" id="SSF53335">
    <property type="entry name" value="S-adenosyl-L-methionine-dependent methyltransferases"/>
    <property type="match status" value="1"/>
</dbReference>
<dbReference type="Pfam" id="PF00145">
    <property type="entry name" value="DNA_methylase"/>
    <property type="match status" value="1"/>
</dbReference>
<evidence type="ECO:0000256" key="4">
    <source>
        <dbReference type="ARBA" id="ARBA00022747"/>
    </source>
</evidence>
<keyword evidence="2 6" id="KW-0808">Transferase</keyword>
<dbReference type="InterPro" id="IPR031303">
    <property type="entry name" value="C5_meth_CS"/>
</dbReference>
<dbReference type="InterPro" id="IPR018117">
    <property type="entry name" value="C5_DNA_meth_AS"/>
</dbReference>
<comment type="catalytic activity">
    <reaction evidence="5 8">
        <text>a 2'-deoxycytidine in DNA + S-adenosyl-L-methionine = a 5-methyl-2'-deoxycytidine in DNA + S-adenosyl-L-homocysteine + H(+)</text>
        <dbReference type="Rhea" id="RHEA:13681"/>
        <dbReference type="Rhea" id="RHEA-COMP:11369"/>
        <dbReference type="Rhea" id="RHEA-COMP:11370"/>
        <dbReference type="ChEBI" id="CHEBI:15378"/>
        <dbReference type="ChEBI" id="CHEBI:57856"/>
        <dbReference type="ChEBI" id="CHEBI:59789"/>
        <dbReference type="ChEBI" id="CHEBI:85452"/>
        <dbReference type="ChEBI" id="CHEBI:85454"/>
        <dbReference type="EC" id="2.1.1.37"/>
    </reaction>
</comment>
<dbReference type="PROSITE" id="PS00094">
    <property type="entry name" value="C5_MTASE_1"/>
    <property type="match status" value="1"/>
</dbReference>
<evidence type="ECO:0000256" key="5">
    <source>
        <dbReference type="ARBA" id="ARBA00047422"/>
    </source>
</evidence>
<dbReference type="GO" id="GO:0009307">
    <property type="term" value="P:DNA restriction-modification system"/>
    <property type="evidence" value="ECO:0007669"/>
    <property type="project" value="UniProtKB-KW"/>
</dbReference>
<name>A0AAT9G6J2_9RICK</name>
<dbReference type="GO" id="GO:0003886">
    <property type="term" value="F:DNA (cytosine-5-)-methyltransferase activity"/>
    <property type="evidence" value="ECO:0007669"/>
    <property type="project" value="UniProtKB-EC"/>
</dbReference>
<dbReference type="REBASE" id="965141">
    <property type="entry name" value="M.RenrisORF660P"/>
</dbReference>
<dbReference type="Gene3D" id="3.90.120.10">
    <property type="entry name" value="DNA Methylase, subunit A, domain 2"/>
    <property type="match status" value="1"/>
</dbReference>
<dbReference type="InterPro" id="IPR050750">
    <property type="entry name" value="C5-MTase"/>
</dbReference>
<dbReference type="PROSITE" id="PS00095">
    <property type="entry name" value="C5_MTASE_2"/>
    <property type="match status" value="1"/>
</dbReference>
<keyword evidence="1 6" id="KW-0489">Methyltransferase</keyword>
<reference evidence="9" key="1">
    <citation type="submission" date="2024-01" db="EMBL/GenBank/DDBJ databases">
        <title>Sequencing the genomes of a sandfly, Sergentomyia squamirostris, and its two endosymbionts.</title>
        <authorList>
            <person name="Itokawa K."/>
            <person name="Sanjoba C."/>
        </authorList>
    </citation>
    <scope>NUCLEOTIDE SEQUENCE</scope>
    <source>
        <strain evidence="9">RiSSQ</strain>
    </source>
</reference>
<feature type="active site" evidence="6">
    <location>
        <position position="71"/>
    </location>
</feature>
<dbReference type="InterPro" id="IPR029063">
    <property type="entry name" value="SAM-dependent_MTases_sf"/>
</dbReference>
<dbReference type="PROSITE" id="PS51679">
    <property type="entry name" value="SAM_MT_C5"/>
    <property type="match status" value="1"/>
</dbReference>
<dbReference type="PANTHER" id="PTHR46098:SF1">
    <property type="entry name" value="TRNA (CYTOSINE(38)-C(5))-METHYLTRANSFERASE"/>
    <property type="match status" value="1"/>
</dbReference>
<evidence type="ECO:0000256" key="2">
    <source>
        <dbReference type="ARBA" id="ARBA00022679"/>
    </source>
</evidence>
<gene>
    <name evidence="9" type="ORF">DMENIID0002_00660</name>
</gene>
<evidence type="ECO:0000256" key="1">
    <source>
        <dbReference type="ARBA" id="ARBA00022603"/>
    </source>
</evidence>
<organism evidence="9">
    <name type="scientific">Candidatus Tisiphia endosymbiont of Sergentomyia squamirostris</name>
    <dbReference type="NCBI Taxonomy" id="3113639"/>
    <lineage>
        <taxon>Bacteria</taxon>
        <taxon>Pseudomonadati</taxon>
        <taxon>Pseudomonadota</taxon>
        <taxon>Alphaproteobacteria</taxon>
        <taxon>Rickettsiales</taxon>
        <taxon>Rickettsiaceae</taxon>
        <taxon>Rickettsieae</taxon>
        <taxon>Candidatus Tisiphia</taxon>
    </lineage>
</organism>
<dbReference type="PANTHER" id="PTHR46098">
    <property type="entry name" value="TRNA (CYTOSINE(38)-C(5))-METHYLTRANSFERASE"/>
    <property type="match status" value="1"/>
</dbReference>
<evidence type="ECO:0000256" key="3">
    <source>
        <dbReference type="ARBA" id="ARBA00022691"/>
    </source>
</evidence>
<evidence type="ECO:0000256" key="6">
    <source>
        <dbReference type="PROSITE-ProRule" id="PRU01016"/>
    </source>
</evidence>
<accession>A0AAT9G6J2</accession>